<organism evidence="1 2">
    <name type="scientific">Mycobacterium simiae</name>
    <name type="common">Mycobacterium habana</name>
    <dbReference type="NCBI Taxonomy" id="1784"/>
    <lineage>
        <taxon>Bacteria</taxon>
        <taxon>Bacillati</taxon>
        <taxon>Actinomycetota</taxon>
        <taxon>Actinomycetes</taxon>
        <taxon>Mycobacteriales</taxon>
        <taxon>Mycobacteriaceae</taxon>
        <taxon>Mycobacterium</taxon>
        <taxon>Mycobacterium simiae complex</taxon>
    </lineage>
</organism>
<dbReference type="RefSeq" id="WP_149654035.1">
    <property type="nucleotide sequence ID" value="NZ_VTZN01000056.1"/>
</dbReference>
<protein>
    <submittedName>
        <fullName evidence="1">Uncharacterized protein</fullName>
    </submittedName>
</protein>
<evidence type="ECO:0000313" key="1">
    <source>
        <dbReference type="EMBL" id="KAA1250138.1"/>
    </source>
</evidence>
<reference evidence="1 2" key="1">
    <citation type="submission" date="2019-09" db="EMBL/GenBank/DDBJ databases">
        <title>Report of infection by Mycobacterium simiae a patient suffering from pulmonary tuberculosis.</title>
        <authorList>
            <person name="Mohanty P.S."/>
            <person name="Bansal A.K."/>
            <person name="Singh H."/>
            <person name="Sharma S."/>
            <person name="Patil S.A."/>
            <person name="Upadhaya P."/>
            <person name="Singh P.K."/>
            <person name="Kumar D."/>
            <person name="Kumar S."/>
            <person name="Singh R.K."/>
            <person name="Chaudhary B."/>
        </authorList>
    </citation>
    <scope>NUCLEOTIDE SEQUENCE [LARGE SCALE GENOMIC DNA]</scope>
    <source>
        <strain evidence="1 2">JAL-560-SIM</strain>
    </source>
</reference>
<dbReference type="EMBL" id="VTZN01000056">
    <property type="protein sequence ID" value="KAA1250138.1"/>
    <property type="molecule type" value="Genomic_DNA"/>
</dbReference>
<dbReference type="Proteomes" id="UP000324701">
    <property type="component" value="Unassembled WGS sequence"/>
</dbReference>
<dbReference type="OrthoDB" id="4964680at2"/>
<comment type="caution">
    <text evidence="1">The sequence shown here is derived from an EMBL/GenBank/DDBJ whole genome shotgun (WGS) entry which is preliminary data.</text>
</comment>
<evidence type="ECO:0000313" key="2">
    <source>
        <dbReference type="Proteomes" id="UP000324701"/>
    </source>
</evidence>
<accession>A0A5B1BN51</accession>
<name>A0A5B1BN51_MYCSI</name>
<dbReference type="AlphaFoldDB" id="A0A5B1BN51"/>
<gene>
    <name evidence="1" type="ORF">F0Q45_11260</name>
</gene>
<proteinExistence type="predicted"/>
<sequence>MAAVASLPTLSQVQTLDTAYLREAAQYWTRTANLWEQVFTEIHDRMSKTAGAGVLAGIAILGGRIAGGVASGGQIAR</sequence>
<keyword evidence="2" id="KW-1185">Reference proteome</keyword>